<protein>
    <submittedName>
        <fullName evidence="4">LodA/GoxA family CTQ-dependent oxidase</fullName>
    </submittedName>
</protein>
<evidence type="ECO:0000313" key="4">
    <source>
        <dbReference type="EMBL" id="MCY1005799.1"/>
    </source>
</evidence>
<dbReference type="InterPro" id="IPR041173">
    <property type="entry name" value="LodA_C"/>
</dbReference>
<gene>
    <name evidence="4" type="ORF">OV079_09520</name>
</gene>
<evidence type="ECO:0000259" key="2">
    <source>
        <dbReference type="Pfam" id="PF17990"/>
    </source>
</evidence>
<name>A0A9X3EMC3_9BACT</name>
<dbReference type="Proteomes" id="UP001150924">
    <property type="component" value="Unassembled WGS sequence"/>
</dbReference>
<feature type="domain" description="L-Lysine epsilon oxidase N-terminal" evidence="2">
    <location>
        <begin position="204"/>
        <end position="318"/>
    </location>
</feature>
<feature type="compositionally biased region" description="Basic residues" evidence="1">
    <location>
        <begin position="206"/>
        <end position="231"/>
    </location>
</feature>
<keyword evidence="5" id="KW-1185">Reference proteome</keyword>
<dbReference type="Pfam" id="PF18417">
    <property type="entry name" value="LodA_C"/>
    <property type="match status" value="1"/>
</dbReference>
<evidence type="ECO:0000313" key="5">
    <source>
        <dbReference type="Proteomes" id="UP001150924"/>
    </source>
</evidence>
<feature type="compositionally biased region" description="Basic and acidic residues" evidence="1">
    <location>
        <begin position="95"/>
        <end position="120"/>
    </location>
</feature>
<dbReference type="InterPro" id="IPR041168">
    <property type="entry name" value="LodA_N"/>
</dbReference>
<organism evidence="4 5">
    <name type="scientific">Nannocystis pusilla</name>
    <dbReference type="NCBI Taxonomy" id="889268"/>
    <lineage>
        <taxon>Bacteria</taxon>
        <taxon>Pseudomonadati</taxon>
        <taxon>Myxococcota</taxon>
        <taxon>Polyangia</taxon>
        <taxon>Nannocystales</taxon>
        <taxon>Nannocystaceae</taxon>
        <taxon>Nannocystis</taxon>
    </lineage>
</organism>
<feature type="domain" description="L-lysine epsilon oxidase C-terminal" evidence="3">
    <location>
        <begin position="444"/>
        <end position="600"/>
    </location>
</feature>
<comment type="caution">
    <text evidence="4">The sequence shown here is derived from an EMBL/GenBank/DDBJ whole genome shotgun (WGS) entry which is preliminary data.</text>
</comment>
<reference evidence="4" key="1">
    <citation type="submission" date="2022-11" db="EMBL/GenBank/DDBJ databases">
        <title>Minimal conservation of predation-associated metabolite biosynthetic gene clusters underscores biosynthetic potential of Myxococcota including descriptions for ten novel species: Archangium lansinium sp. nov., Myxococcus landrumus sp. nov., Nannocystis bai.</title>
        <authorList>
            <person name="Ahearne A."/>
            <person name="Stevens C."/>
            <person name="Phillips K."/>
        </authorList>
    </citation>
    <scope>NUCLEOTIDE SEQUENCE</scope>
    <source>
        <strain evidence="4">Na p29</strain>
    </source>
</reference>
<proteinExistence type="predicted"/>
<feature type="region of interest" description="Disordered" evidence="1">
    <location>
        <begin position="1"/>
        <end position="248"/>
    </location>
</feature>
<sequence length="711" mass="78808">MVGAREPAGARRHSGAPTAGPGRPRSVGVRREPRVQPVARLAGARAGRQHLRSAPGGLPRLCRQSPGRQRPAARRADRAAARHVGRRSSVSHGRRSPDRARRDPPCDRHRPRRQQRERVPVRTRGGRCPARARRGLARLDRGAQTASRALPDLRLQRRGRGRRRDHGQLRRHHLAGPCRQQQGRLVPVAARVRHPRGRDGHAAAAQRRRARARARAPRDRRRAGRGPRQVHRRPDDRRPFQGTSVQLGQLRTDDAGRLVFLGGHGVSASPTNQPIFDPNVPTTFINADGWYDDTSDGPVTATVRIEGAEIPVEGAWVVTAPPDYGPGVLGVRTLHDLLVDVYVQAGWLPAQHDVAFKRDVWPLLRRLSGLQWNNHGFAVAFGAGSRLDFDDPALAAELAWKPAQGGYDRNQEIRRQVANSFRPSTPSDGNQLPWPWLYGDAMESVAVDNPRQNAAITWTQEQVLARWVAGDFIDDLAVELPTYAAIEEVPLAEQPGMLDRAALDHALADAFHPGCEVTWPIRHLTMFDRPFRIRHRPAGTPAPSYGSTLTQSVALGPNGPLHEQGPGDLTRWMGLPWQADTAFCRAGYDKAYDPFIPSFWPARVPNQVLTLEQYRVLMDTSRPLETRRDAFAARADWNARLRGSAPEQMVQMVHEFHEMGLLEVQPGPSDVPGVPSRLRVAAGGVAGPLKGEAAELEPHEWPVPVHKPARR</sequence>
<dbReference type="AlphaFoldDB" id="A0A9X3EMC3"/>
<evidence type="ECO:0000256" key="1">
    <source>
        <dbReference type="SAM" id="MobiDB-lite"/>
    </source>
</evidence>
<feature type="compositionally biased region" description="Basic residues" evidence="1">
    <location>
        <begin position="156"/>
        <end position="174"/>
    </location>
</feature>
<evidence type="ECO:0000259" key="3">
    <source>
        <dbReference type="Pfam" id="PF18417"/>
    </source>
</evidence>
<accession>A0A9X3EMC3</accession>
<dbReference type="Pfam" id="PF17990">
    <property type="entry name" value="LodA_N"/>
    <property type="match status" value="1"/>
</dbReference>
<dbReference type="EMBL" id="JAPNKE010000002">
    <property type="protein sequence ID" value="MCY1005799.1"/>
    <property type="molecule type" value="Genomic_DNA"/>
</dbReference>